<reference evidence="8 9" key="1">
    <citation type="submission" date="2015-12" db="EMBL/GenBank/DDBJ databases">
        <title>Dictyostelia acquired genes for synthesis and detection of signals that induce cell-type specialization by lateral gene transfer from prokaryotes.</title>
        <authorList>
            <person name="Gloeckner G."/>
            <person name="Schaap P."/>
        </authorList>
    </citation>
    <scope>NUCLEOTIDE SEQUENCE [LARGE SCALE GENOMIC DNA]</scope>
    <source>
        <strain evidence="8 9">TK</strain>
    </source>
</reference>
<dbReference type="Pfam" id="PF13890">
    <property type="entry name" value="Rab3-GTPase_cat"/>
    <property type="match status" value="1"/>
</dbReference>
<keyword evidence="9" id="KW-1185">Reference proteome</keyword>
<comment type="subcellular location">
    <subcellularLocation>
        <location evidence="1">Cytoplasm</location>
    </subcellularLocation>
</comment>
<dbReference type="AlphaFoldDB" id="A0A151ZDW7"/>
<proteinExistence type="inferred from homology"/>
<dbReference type="STRING" id="361077.A0A151ZDW7"/>
<name>A0A151ZDW7_TIELA</name>
<comment type="similarity">
    <text evidence="2">Belongs to the Rab3-GAP catalytic subunit family.</text>
</comment>
<evidence type="ECO:0000256" key="6">
    <source>
        <dbReference type="SAM" id="MobiDB-lite"/>
    </source>
</evidence>
<protein>
    <recommendedName>
        <fullName evidence="3">Rab3 GTPase-activating protein catalytic subunit</fullName>
    </recommendedName>
</protein>
<feature type="region of interest" description="Disordered" evidence="6">
    <location>
        <begin position="457"/>
        <end position="476"/>
    </location>
</feature>
<dbReference type="GO" id="GO:0005737">
    <property type="term" value="C:cytoplasm"/>
    <property type="evidence" value="ECO:0007669"/>
    <property type="project" value="UniProtKB-SubCell"/>
</dbReference>
<dbReference type="FunCoup" id="A0A151ZDW7">
    <property type="interactions" value="99"/>
</dbReference>
<dbReference type="PANTHER" id="PTHR21422:SF9">
    <property type="entry name" value="RAB3 GTPASE-ACTIVATING PROTEIN CATALYTIC SUBUNIT"/>
    <property type="match status" value="1"/>
</dbReference>
<evidence type="ECO:0000256" key="3">
    <source>
        <dbReference type="ARBA" id="ARBA00015817"/>
    </source>
</evidence>
<dbReference type="OrthoDB" id="17346at2759"/>
<dbReference type="InterPro" id="IPR026147">
    <property type="entry name" value="Rab3GAP1_conserved"/>
</dbReference>
<evidence type="ECO:0000313" key="8">
    <source>
        <dbReference type="EMBL" id="KYQ92125.1"/>
    </source>
</evidence>
<dbReference type="InParanoid" id="A0A151ZDW7"/>
<feature type="region of interest" description="Disordered" evidence="6">
    <location>
        <begin position="718"/>
        <end position="758"/>
    </location>
</feature>
<evidence type="ECO:0000256" key="5">
    <source>
        <dbReference type="ARBA" id="ARBA00022490"/>
    </source>
</evidence>
<dbReference type="OMA" id="MALDACW"/>
<dbReference type="Proteomes" id="UP000076078">
    <property type="component" value="Unassembled WGS sequence"/>
</dbReference>
<evidence type="ECO:0000313" key="9">
    <source>
        <dbReference type="Proteomes" id="UP000076078"/>
    </source>
</evidence>
<dbReference type="EMBL" id="LODT01000031">
    <property type="protein sequence ID" value="KYQ92125.1"/>
    <property type="molecule type" value="Genomic_DNA"/>
</dbReference>
<feature type="compositionally biased region" description="Acidic residues" evidence="6">
    <location>
        <begin position="588"/>
        <end position="599"/>
    </location>
</feature>
<comment type="caution">
    <text evidence="8">The sequence shown here is derived from an EMBL/GenBank/DDBJ whole genome shotgun (WGS) entry which is preliminary data.</text>
</comment>
<dbReference type="PANTHER" id="PTHR21422">
    <property type="entry name" value="RAB3 GTPASE-ACTIVATING PROTEIN CATALYTIC SUBUNIT"/>
    <property type="match status" value="1"/>
</dbReference>
<evidence type="ECO:0000256" key="2">
    <source>
        <dbReference type="ARBA" id="ARBA00008856"/>
    </source>
</evidence>
<evidence type="ECO:0000256" key="4">
    <source>
        <dbReference type="ARBA" id="ARBA00022468"/>
    </source>
</evidence>
<evidence type="ECO:0000256" key="1">
    <source>
        <dbReference type="ARBA" id="ARBA00004496"/>
    </source>
</evidence>
<keyword evidence="4" id="KW-0343">GTPase activation</keyword>
<feature type="compositionally biased region" description="Acidic residues" evidence="6">
    <location>
        <begin position="735"/>
        <end position="758"/>
    </location>
</feature>
<gene>
    <name evidence="8" type="ORF">DLAC_06966</name>
</gene>
<sequence length="1017" mass="117352">MTRVKSKSTYDGNDEQFEITDYTQASPWETLISELEDLIQKLLVEGKSTDNQINYNSKSYQLVYITPNEPVPEGTQKQIRKKKKSSLIQLKYNNFTNAKNDFQFNKTVSQNDKKSIGYQLENFSNWFGIHEYFLLLSLRDTGPNLSDLSILMSAFTIALHNSHCFLPAFVGFDEKRYENFLGYMFAPIDKDSVNSGYFSVKLATELISQSSLTSNQNVSESIEKQLKIFYSKISLDPDDRNWDQFLSLSTTSTKYTYTKGHWDENSWRLSILPTIDNNVNSNNNNQKQQQQQHEVDSGLNIRWGFPIDPVQELQLCVMCPPLKTTHILDGNDFSSMPTPKTWFIKSSFRRTHSSMNQLTLATQSLFNYFIESFKSAPLQEIVSYYRTNSKEGGKQQFQQQQQQESNDPSLIKTMGTFGKSIASSLVSPSIPSERDIDLILRDLFYDEKDQSDIYHFNNIPEEDLNSPPPIGDKQQSTNIKRAPLDSLFFSFCTVCLSIQSLAGIIMVWNDFIHEIKWHWENLKVIPKTFSSAQMNANNCLIFQKLQMINYCIKLKLEFQQQQEKYKIYKLNNNINSSNSSSKKNEDLLEHDEEGNGWDNDVDFEVPIIGSPNESDSTSFNNGTLKDKYLLYEDREIVIPLTQDSGPMTDDMVTEHLNQLMELTGEDQSEKRLELQTPSLLSDMQAFKNANPGCVFEDFIRWHSTGDWITNPNEIQKIIDKKSQSSKKNKKVSSNSEDDTMDVDDSSENGDDDFILNEDDESNGRVLKQGFGREGCLSMRMSSNNTIWKRVWKSAQPVHIYDQSPLFDFNKQSESAIDYLLNIPPNDLMYQIISVILISIASVFSNEKSKSNLSIEYCLGVDFLPLKQTMEQYYESVNTKWFNILPTDKITVTQFNNIFQTLQDIEINYSKYTSLKTKFGKLDRVISNLYLSGYSDILENEFNIVADLFFGDREDYYSDSTDIEYDITNSFQPNVKEYITRSYLPRPFKHSQILPHKMYTSISPFECRVATCISEEDV</sequence>
<dbReference type="InterPro" id="IPR045700">
    <property type="entry name" value="Rab3GAP1"/>
</dbReference>
<organism evidence="8 9">
    <name type="scientific">Tieghemostelium lacteum</name>
    <name type="common">Slime mold</name>
    <name type="synonym">Dictyostelium lacteum</name>
    <dbReference type="NCBI Taxonomy" id="361077"/>
    <lineage>
        <taxon>Eukaryota</taxon>
        <taxon>Amoebozoa</taxon>
        <taxon>Evosea</taxon>
        <taxon>Eumycetozoa</taxon>
        <taxon>Dictyostelia</taxon>
        <taxon>Dictyosteliales</taxon>
        <taxon>Raperosteliaceae</taxon>
        <taxon>Tieghemostelium</taxon>
    </lineage>
</organism>
<dbReference type="GO" id="GO:0005096">
    <property type="term" value="F:GTPase activator activity"/>
    <property type="evidence" value="ECO:0007669"/>
    <property type="project" value="UniProtKB-KW"/>
</dbReference>
<evidence type="ECO:0000259" key="7">
    <source>
        <dbReference type="Pfam" id="PF13890"/>
    </source>
</evidence>
<accession>A0A151ZDW7</accession>
<feature type="domain" description="Rab3GAP catalytic subunit conserved" evidence="7">
    <location>
        <begin position="622"/>
        <end position="819"/>
    </location>
</feature>
<keyword evidence="5" id="KW-0963">Cytoplasm</keyword>
<feature type="region of interest" description="Disordered" evidence="6">
    <location>
        <begin position="578"/>
        <end position="599"/>
    </location>
</feature>